<dbReference type="OrthoDB" id="33422at2157"/>
<dbReference type="Proteomes" id="UP000001941">
    <property type="component" value="Chromosome"/>
</dbReference>
<dbReference type="InterPro" id="IPR014729">
    <property type="entry name" value="Rossmann-like_a/b/a_fold"/>
</dbReference>
<dbReference type="AlphaFoldDB" id="Q2FSW5"/>
<reference evidence="3" key="1">
    <citation type="journal article" date="2016" name="Stand. Genomic Sci.">
        <title>Complete genome sequence of Methanospirillum hungatei type strain JF1.</title>
        <authorList>
            <person name="Gunsalus R.P."/>
            <person name="Cook L.E."/>
            <person name="Crable B."/>
            <person name="Rohlin L."/>
            <person name="McDonald E."/>
            <person name="Mouttaki H."/>
            <person name="Sieber J.R."/>
            <person name="Poweleit N."/>
            <person name="Zhou H."/>
            <person name="Lapidus A.L."/>
            <person name="Daligault H.E."/>
            <person name="Land M."/>
            <person name="Gilna P."/>
            <person name="Ivanova N."/>
            <person name="Kyrpides N."/>
            <person name="Culley D.E."/>
            <person name="McInerney M.J."/>
        </authorList>
    </citation>
    <scope>NUCLEOTIDE SEQUENCE [LARGE SCALE GENOMIC DNA]</scope>
    <source>
        <strain evidence="3">ATCC 27890 / DSM 864 / NBRC 100397 / JF-1</strain>
    </source>
</reference>
<accession>Q2FSW5</accession>
<dbReference type="HOGENOM" id="CLU_026481_1_1_2"/>
<name>Q2FSW5_METHJ</name>
<dbReference type="EMBL" id="CP000254">
    <property type="protein sequence ID" value="ABD42299.1"/>
    <property type="molecule type" value="Genomic_DNA"/>
</dbReference>
<evidence type="ECO:0000313" key="3">
    <source>
        <dbReference type="Proteomes" id="UP000001941"/>
    </source>
</evidence>
<dbReference type="RefSeq" id="WP_011449556.1">
    <property type="nucleotide sequence ID" value="NC_007796.1"/>
</dbReference>
<dbReference type="InParanoid" id="Q2FSW5"/>
<keyword evidence="3" id="KW-1185">Reference proteome</keyword>
<gene>
    <name evidence="2" type="ordered locus">Mhun_2602</name>
</gene>
<organism evidence="2 3">
    <name type="scientific">Methanospirillum hungatei JF-1 (strain ATCC 27890 / DSM 864 / NBRC 100397 / JF-1)</name>
    <dbReference type="NCBI Taxonomy" id="323259"/>
    <lineage>
        <taxon>Archaea</taxon>
        <taxon>Methanobacteriati</taxon>
        <taxon>Methanobacteriota</taxon>
        <taxon>Stenosarchaea group</taxon>
        <taxon>Methanomicrobia</taxon>
        <taxon>Methanomicrobiales</taxon>
        <taxon>Methanospirillaceae</taxon>
        <taxon>Methanospirillum</taxon>
    </lineage>
</organism>
<dbReference type="STRING" id="323259.Mhun_2602"/>
<proteinExistence type="predicted"/>
<sequence length="238" mass="26727">MSVIHTREPCVRCRAPSVIHQRYSGRYLCAVHLAADVLVRVKRSIRLDGGLGKRPVLAIVWEGQACLSLLSILVQVIGTRPGMELVLLHNGCDSPEVSKILPHLPSTIIIRTEEIQGRSIRDSVLMTGADRMIRCTTLDEEAEQVLGSLLSGSWTSILHDPDLSPVLCLRPFREIPLDELRRIAPEMNIPIENEAYPDPDVHTFLSSLTRNHPSVPFSLIRYQDRLCDLEKNHLHRTG</sequence>
<evidence type="ECO:0000259" key="1">
    <source>
        <dbReference type="Pfam" id="PF22082"/>
    </source>
</evidence>
<dbReference type="EnsemblBacteria" id="ABD42299">
    <property type="protein sequence ID" value="ABD42299"/>
    <property type="gene ID" value="Mhun_2602"/>
</dbReference>
<evidence type="ECO:0000313" key="2">
    <source>
        <dbReference type="EMBL" id="ABD42299.1"/>
    </source>
</evidence>
<protein>
    <recommendedName>
        <fullName evidence="1">2-thiouridine synthetase TtuA-like N-terminal LIM domain-containing protein</fullName>
    </recommendedName>
</protein>
<dbReference type="eggNOG" id="arCOG00042">
    <property type="taxonomic scope" value="Archaea"/>
</dbReference>
<dbReference type="SUPFAM" id="SSF52402">
    <property type="entry name" value="Adenine nucleotide alpha hydrolases-like"/>
    <property type="match status" value="1"/>
</dbReference>
<dbReference type="Gene3D" id="3.40.50.620">
    <property type="entry name" value="HUPs"/>
    <property type="match status" value="1"/>
</dbReference>
<feature type="domain" description="2-thiouridine synthetase TtuA-like N-terminal LIM" evidence="1">
    <location>
        <begin position="10"/>
        <end position="32"/>
    </location>
</feature>
<dbReference type="KEGG" id="mhu:Mhun_2602"/>
<dbReference type="Pfam" id="PF22082">
    <property type="entry name" value="TtuA_LIM_N"/>
    <property type="match status" value="1"/>
</dbReference>
<dbReference type="InterPro" id="IPR054306">
    <property type="entry name" value="TtuA-like_LIM_N"/>
</dbReference>
<dbReference type="GeneID" id="3923645"/>